<dbReference type="EMBL" id="SMGO01000001">
    <property type="protein sequence ID" value="TCK85732.1"/>
    <property type="molecule type" value="Genomic_DNA"/>
</dbReference>
<dbReference type="Proteomes" id="UP000294616">
    <property type="component" value="Unassembled WGS sequence"/>
</dbReference>
<reference evidence="1 2" key="1">
    <citation type="submission" date="2019-03" db="EMBL/GenBank/DDBJ databases">
        <title>Genomic Encyclopedia of Archaeal and Bacterial Type Strains, Phase II (KMG-II): from individual species to whole genera.</title>
        <authorList>
            <person name="Goeker M."/>
        </authorList>
    </citation>
    <scope>NUCLEOTIDE SEQUENCE [LARGE SCALE GENOMIC DNA]</scope>
    <source>
        <strain evidence="1 2">DSM 22554</strain>
    </source>
</reference>
<comment type="caution">
    <text evidence="1">The sequence shown here is derived from an EMBL/GenBank/DDBJ whole genome shotgun (WGS) entry which is preliminary data.</text>
</comment>
<protein>
    <submittedName>
        <fullName evidence="1">Uncharacterized protein</fullName>
    </submittedName>
</protein>
<evidence type="ECO:0000313" key="1">
    <source>
        <dbReference type="EMBL" id="TCK85732.1"/>
    </source>
</evidence>
<dbReference type="RefSeq" id="WP_132222163.1">
    <property type="nucleotide sequence ID" value="NZ_SMGO01000001.1"/>
</dbReference>
<organism evidence="1 2">
    <name type="scientific">Albibacterium bauzanense</name>
    <dbReference type="NCBI Taxonomy" id="653929"/>
    <lineage>
        <taxon>Bacteria</taxon>
        <taxon>Pseudomonadati</taxon>
        <taxon>Bacteroidota</taxon>
        <taxon>Sphingobacteriia</taxon>
        <taxon>Sphingobacteriales</taxon>
        <taxon>Sphingobacteriaceae</taxon>
        <taxon>Albibacterium</taxon>
    </lineage>
</organism>
<name>A0A4R1M3B9_9SPHI</name>
<gene>
    <name evidence="1" type="ORF">C8N28_1044</name>
</gene>
<accession>A0A4R1M3B9</accession>
<sequence>MPEFIAKFKYLNNQYEGVVSMPEDGVYQFTEDAGLSTVFRLYRSVSNGWQENREKVLNIHNTPFEIINNVGVLIDEHIKSSYDR</sequence>
<proteinExistence type="predicted"/>
<dbReference type="AlphaFoldDB" id="A0A4R1M3B9"/>
<keyword evidence="2" id="KW-1185">Reference proteome</keyword>
<evidence type="ECO:0000313" key="2">
    <source>
        <dbReference type="Proteomes" id="UP000294616"/>
    </source>
</evidence>